<evidence type="ECO:0000313" key="2">
    <source>
        <dbReference type="Proteomes" id="UP000320011"/>
    </source>
</evidence>
<dbReference type="RefSeq" id="WP_144586997.1">
    <property type="nucleotide sequence ID" value="NZ_VJWX01000065.1"/>
</dbReference>
<protein>
    <submittedName>
        <fullName evidence="1">Uncharacterized protein</fullName>
    </submittedName>
</protein>
<keyword evidence="2" id="KW-1185">Reference proteome</keyword>
<reference evidence="1 2" key="2">
    <citation type="submission" date="2019-08" db="EMBL/GenBank/DDBJ databases">
        <title>Amycolatopsis acidicola sp. nov., isolated from peat swamp forest soil.</title>
        <authorList>
            <person name="Srisuk N."/>
        </authorList>
    </citation>
    <scope>NUCLEOTIDE SEQUENCE [LARGE SCALE GENOMIC DNA]</scope>
    <source>
        <strain evidence="1 2">TBRC 6029</strain>
    </source>
</reference>
<accession>A0A558D2U6</accession>
<evidence type="ECO:0000313" key="1">
    <source>
        <dbReference type="EMBL" id="TVT55316.1"/>
    </source>
</evidence>
<dbReference type="EMBL" id="VJWX01000065">
    <property type="protein sequence ID" value="TVT55316.1"/>
    <property type="molecule type" value="Genomic_DNA"/>
</dbReference>
<comment type="caution">
    <text evidence="1">The sequence shown here is derived from an EMBL/GenBank/DDBJ whole genome shotgun (WGS) entry which is preliminary data.</text>
</comment>
<dbReference type="Proteomes" id="UP000320011">
    <property type="component" value="Unassembled WGS sequence"/>
</dbReference>
<proteinExistence type="predicted"/>
<name>A0A558D2U6_9PSEU</name>
<dbReference type="AlphaFoldDB" id="A0A558D2U6"/>
<reference evidence="1 2" key="1">
    <citation type="submission" date="2019-07" db="EMBL/GenBank/DDBJ databases">
        <authorList>
            <person name="Duangmal K."/>
            <person name="Teo W.F.A."/>
        </authorList>
    </citation>
    <scope>NUCLEOTIDE SEQUENCE [LARGE SCALE GENOMIC DNA]</scope>
    <source>
        <strain evidence="1 2">TBRC 6029</strain>
    </source>
</reference>
<sequence>MLPTVYGGVSDLIDWDRQSDTASHWRLMQPKHLLPHRLHPPGRLDRGRRVPDHRFSTYRDATLRLRRIRALLDPFEPQRIQEIYRDPAGRHVLRVEMSSGD</sequence>
<gene>
    <name evidence="1" type="ORF">FNH05_09660</name>
</gene>
<organism evidence="1 2">
    <name type="scientific">Amycolatopsis rhizosphaerae</name>
    <dbReference type="NCBI Taxonomy" id="2053003"/>
    <lineage>
        <taxon>Bacteria</taxon>
        <taxon>Bacillati</taxon>
        <taxon>Actinomycetota</taxon>
        <taxon>Actinomycetes</taxon>
        <taxon>Pseudonocardiales</taxon>
        <taxon>Pseudonocardiaceae</taxon>
        <taxon>Amycolatopsis</taxon>
    </lineage>
</organism>